<sequence length="85" mass="10072">MDKRLRYQVRCQVTLAQLDCGQVVGLHQEEHQVTSYTAELNELFVDLCDHFRSPRLLGLQILSIRRQRRMLRRIRPLPSALMVVR</sequence>
<name>A0A5B7ZWA2_9BACT</name>
<evidence type="ECO:0000313" key="2">
    <source>
        <dbReference type="Proteomes" id="UP000305398"/>
    </source>
</evidence>
<gene>
    <name evidence="1" type="ORF">FHG12_03505</name>
</gene>
<dbReference type="Proteomes" id="UP000305398">
    <property type="component" value="Chromosome"/>
</dbReference>
<evidence type="ECO:0000313" key="1">
    <source>
        <dbReference type="EMBL" id="QDA59230.1"/>
    </source>
</evidence>
<dbReference type="AlphaFoldDB" id="A0A5B7ZWA2"/>
<dbReference type="KEGG" id="hyj:FHG12_03505"/>
<reference evidence="1 2" key="1">
    <citation type="submission" date="2019-06" db="EMBL/GenBank/DDBJ databases">
        <authorList>
            <person name="Srinivasan S."/>
        </authorList>
    </citation>
    <scope>NUCLEOTIDE SEQUENCE [LARGE SCALE GENOMIC DNA]</scope>
    <source>
        <strain evidence="1 2">17J68-5</strain>
    </source>
</reference>
<keyword evidence="2" id="KW-1185">Reference proteome</keyword>
<protein>
    <submittedName>
        <fullName evidence="1">Uncharacterized protein</fullName>
    </submittedName>
</protein>
<dbReference type="EMBL" id="CP040896">
    <property type="protein sequence ID" value="QDA59230.1"/>
    <property type="molecule type" value="Genomic_DNA"/>
</dbReference>
<accession>A0A5B7ZWA2</accession>
<dbReference type="RefSeq" id="WP_139514328.1">
    <property type="nucleotide sequence ID" value="NZ_CP040896.1"/>
</dbReference>
<dbReference type="OrthoDB" id="885396at2"/>
<proteinExistence type="predicted"/>
<organism evidence="1 2">
    <name type="scientific">Hymenobacter jejuensis</name>
    <dbReference type="NCBI Taxonomy" id="2502781"/>
    <lineage>
        <taxon>Bacteria</taxon>
        <taxon>Pseudomonadati</taxon>
        <taxon>Bacteroidota</taxon>
        <taxon>Cytophagia</taxon>
        <taxon>Cytophagales</taxon>
        <taxon>Hymenobacteraceae</taxon>
        <taxon>Hymenobacter</taxon>
    </lineage>
</organism>